<accession>A0A0D8BG62</accession>
<dbReference type="InterPro" id="IPR032710">
    <property type="entry name" value="NTF2-like_dom_sf"/>
</dbReference>
<protein>
    <submittedName>
        <fullName evidence="1">Putative ester cyclase</fullName>
    </submittedName>
</protein>
<dbReference type="PATRIC" id="fig|1502723.3.peg.1519"/>
<reference evidence="2" key="1">
    <citation type="submission" date="2015-02" db="EMBL/GenBank/DDBJ databases">
        <title>Draft Genome of Frankia sp. CpI1-S.</title>
        <authorList>
            <person name="Oshone R.T."/>
            <person name="Ngom M."/>
            <person name="Ghodhbane-Gtari F."/>
            <person name="Gtari M."/>
            <person name="Morris K."/>
            <person name="Thomas K."/>
            <person name="Sen A."/>
            <person name="Tisa L.S."/>
        </authorList>
    </citation>
    <scope>NUCLEOTIDE SEQUENCE [LARGE SCALE GENOMIC DNA]</scope>
    <source>
        <strain evidence="2">CpI1-S</strain>
    </source>
</reference>
<keyword evidence="2" id="KW-1185">Reference proteome</keyword>
<comment type="caution">
    <text evidence="1">The sequence shown here is derived from an EMBL/GenBank/DDBJ whole genome shotgun (WGS) entry which is preliminary data.</text>
</comment>
<dbReference type="Pfam" id="PF07366">
    <property type="entry name" value="SnoaL"/>
    <property type="match status" value="1"/>
</dbReference>
<dbReference type="OrthoDB" id="129343at2"/>
<evidence type="ECO:0000313" key="1">
    <source>
        <dbReference type="EMBL" id="KJE23243.1"/>
    </source>
</evidence>
<dbReference type="SUPFAM" id="SSF54427">
    <property type="entry name" value="NTF2-like"/>
    <property type="match status" value="1"/>
</dbReference>
<dbReference type="InterPro" id="IPR009959">
    <property type="entry name" value="Cyclase_SnoaL-like"/>
</dbReference>
<gene>
    <name evidence="1" type="ORF">FF36_02446</name>
</gene>
<dbReference type="Gene3D" id="3.10.450.50">
    <property type="match status" value="1"/>
</dbReference>
<dbReference type="RefSeq" id="WP_044885100.1">
    <property type="nucleotide sequence ID" value="NZ_JYFN01000015.1"/>
</dbReference>
<name>A0A0D8BG62_9ACTN</name>
<dbReference type="GO" id="GO:0030638">
    <property type="term" value="P:polyketide metabolic process"/>
    <property type="evidence" value="ECO:0007669"/>
    <property type="project" value="InterPro"/>
</dbReference>
<sequence length="132" mass="14722">MSNAADVHRRVVEKYGEVLAGRLDDALTLIDPDVIDHRGGREGDHHGIAAWRRKWERMNEGFQNVSARIEQNVSTGDTSVNRYTLRGTHPGSGRRYEVTGLDMVRVRDGKVVEHWALADEAALRHQLGLAGA</sequence>
<reference evidence="1 2" key="2">
    <citation type="journal article" date="2016" name="Genome Announc.">
        <title>Permanent Draft Genome Sequences for Two Variants of Frankia sp. Strain CpI1, the First Frankia Strain Isolated from Root Nodules of Comptonia peregrina.</title>
        <authorList>
            <person name="Oshone R."/>
            <person name="Hurst S.G.IV."/>
            <person name="Abebe-Akele F."/>
            <person name="Simpson S."/>
            <person name="Morris K."/>
            <person name="Thomas W.K."/>
            <person name="Tisa L.S."/>
        </authorList>
    </citation>
    <scope>NUCLEOTIDE SEQUENCE [LARGE SCALE GENOMIC DNA]</scope>
    <source>
        <strain evidence="2">CpI1-S</strain>
    </source>
</reference>
<dbReference type="EMBL" id="JYFN01000015">
    <property type="protein sequence ID" value="KJE23243.1"/>
    <property type="molecule type" value="Genomic_DNA"/>
</dbReference>
<organism evidence="1 2">
    <name type="scientific">Frankia torreyi</name>
    <dbReference type="NCBI Taxonomy" id="1856"/>
    <lineage>
        <taxon>Bacteria</taxon>
        <taxon>Bacillati</taxon>
        <taxon>Actinomycetota</taxon>
        <taxon>Actinomycetes</taxon>
        <taxon>Frankiales</taxon>
        <taxon>Frankiaceae</taxon>
        <taxon>Frankia</taxon>
    </lineage>
</organism>
<evidence type="ECO:0000313" key="2">
    <source>
        <dbReference type="Proteomes" id="UP000032545"/>
    </source>
</evidence>
<proteinExistence type="predicted"/>
<dbReference type="Proteomes" id="UP000032545">
    <property type="component" value="Unassembled WGS sequence"/>
</dbReference>
<dbReference type="AlphaFoldDB" id="A0A0D8BG62"/>